<evidence type="ECO:0000313" key="3">
    <source>
        <dbReference type="Proteomes" id="UP000683360"/>
    </source>
</evidence>
<feature type="domain" description="Sacsin/Nov" evidence="1">
    <location>
        <begin position="256"/>
        <end position="470"/>
    </location>
</feature>
<protein>
    <recommendedName>
        <fullName evidence="1">Sacsin/Nov domain-containing protein</fullName>
    </recommendedName>
</protein>
<proteinExistence type="predicted"/>
<dbReference type="OrthoDB" id="10070270at2759"/>
<dbReference type="InterPro" id="IPR058210">
    <property type="entry name" value="SACS/Nov_dom"/>
</dbReference>
<sequence>MHTIRELVCSIQPVLDENCFSTDIDHENFIKLGVRPKVAPIRAMENLLEISQSASCNEIMSGNLELLNSTVYTIYKFINDQFLKYQNDSSKRFPEIAERYKNERILLLNDMFVKPSQVVVHSTEDCSPHFYTLNSNKLKSMNGLIDCLQIEERCSSERVLSELLSYKSRFGETEMADAHVKLYVRLLKVLVEAMQIEKLTASAVKDLYIPDTTGVLYPIHRVCIDGNVRSTANMHFTHASISHEISLALGINFGQHEELITRIKRILTGYPCDAGVLKELLQNADDAKASEVHIVLDFNSYPTENLLSEKWKPLQGPAILVYNDRIGSKVEDPTKTGQYGVGFNAVYHLTDVPSFLTRGDEVETGEILCVLDPHCHYDDKATSRNPGRKYINTKILREDHPNVFNCYHDTLLMTKKKKKGKSKAQGTIFRLPLRTAIFTENSQISKNEITKEFANDLLRNFKHEMSTMLLL</sequence>
<comment type="caution">
    <text evidence="2">The sequence shown here is derived from an EMBL/GenBank/DDBJ whole genome shotgun (WGS) entry which is preliminary data.</text>
</comment>
<evidence type="ECO:0000313" key="2">
    <source>
        <dbReference type="EMBL" id="CAG2253103.1"/>
    </source>
</evidence>
<dbReference type="InterPro" id="IPR052972">
    <property type="entry name" value="Sacsin_chaperone_reg"/>
</dbReference>
<dbReference type="InterPro" id="IPR036890">
    <property type="entry name" value="HATPase_C_sf"/>
</dbReference>
<reference evidence="2" key="1">
    <citation type="submission" date="2021-03" db="EMBL/GenBank/DDBJ databases">
        <authorList>
            <person name="Bekaert M."/>
        </authorList>
    </citation>
    <scope>NUCLEOTIDE SEQUENCE</scope>
</reference>
<dbReference type="AlphaFoldDB" id="A0A8S3VHI3"/>
<keyword evidence="3" id="KW-1185">Reference proteome</keyword>
<organism evidence="2 3">
    <name type="scientific">Mytilus edulis</name>
    <name type="common">Blue mussel</name>
    <dbReference type="NCBI Taxonomy" id="6550"/>
    <lineage>
        <taxon>Eukaryota</taxon>
        <taxon>Metazoa</taxon>
        <taxon>Spiralia</taxon>
        <taxon>Lophotrochozoa</taxon>
        <taxon>Mollusca</taxon>
        <taxon>Bivalvia</taxon>
        <taxon>Autobranchia</taxon>
        <taxon>Pteriomorphia</taxon>
        <taxon>Mytilida</taxon>
        <taxon>Mytiloidea</taxon>
        <taxon>Mytilidae</taxon>
        <taxon>Mytilinae</taxon>
        <taxon>Mytilus</taxon>
    </lineage>
</organism>
<evidence type="ECO:0000259" key="1">
    <source>
        <dbReference type="Pfam" id="PF25794"/>
    </source>
</evidence>
<name>A0A8S3VHI3_MYTED</name>
<dbReference type="GO" id="GO:0030544">
    <property type="term" value="F:Hsp70 protein binding"/>
    <property type="evidence" value="ECO:0007669"/>
    <property type="project" value="TreeGrafter"/>
</dbReference>
<dbReference type="Pfam" id="PF25794">
    <property type="entry name" value="SACS"/>
    <property type="match status" value="1"/>
</dbReference>
<dbReference type="PANTHER" id="PTHR15600:SF42">
    <property type="entry name" value="SACSIN"/>
    <property type="match status" value="1"/>
</dbReference>
<gene>
    <name evidence="2" type="ORF">MEDL_64670</name>
</gene>
<dbReference type="SUPFAM" id="SSF55874">
    <property type="entry name" value="ATPase domain of HSP90 chaperone/DNA topoisomerase II/histidine kinase"/>
    <property type="match status" value="1"/>
</dbReference>
<accession>A0A8S3VHI3</accession>
<dbReference type="Proteomes" id="UP000683360">
    <property type="component" value="Unassembled WGS sequence"/>
</dbReference>
<dbReference type="EMBL" id="CAJPWZ010003139">
    <property type="protein sequence ID" value="CAG2253103.1"/>
    <property type="molecule type" value="Genomic_DNA"/>
</dbReference>
<dbReference type="PANTHER" id="PTHR15600">
    <property type="entry name" value="SACSIN"/>
    <property type="match status" value="1"/>
</dbReference>